<evidence type="ECO:0000256" key="2">
    <source>
        <dbReference type="SAM" id="MobiDB-lite"/>
    </source>
</evidence>
<protein>
    <submittedName>
        <fullName evidence="4">IS66 family element, transposase</fullName>
    </submittedName>
</protein>
<dbReference type="AlphaFoldDB" id="T0ZZU1"/>
<feature type="coiled-coil region" evidence="1">
    <location>
        <begin position="17"/>
        <end position="58"/>
    </location>
</feature>
<dbReference type="EMBL" id="AUZY01011520">
    <property type="protein sequence ID" value="EQD34369.1"/>
    <property type="molecule type" value="Genomic_DNA"/>
</dbReference>
<reference evidence="4" key="2">
    <citation type="journal article" date="2014" name="ISME J.">
        <title>Microbial stratification in low pH oxic and suboxic macroscopic growths along an acid mine drainage.</title>
        <authorList>
            <person name="Mendez-Garcia C."/>
            <person name="Mesa V."/>
            <person name="Sprenger R.R."/>
            <person name="Richter M."/>
            <person name="Diez M.S."/>
            <person name="Solano J."/>
            <person name="Bargiela R."/>
            <person name="Golyshina O.V."/>
            <person name="Manteca A."/>
            <person name="Ramos J.L."/>
            <person name="Gallego J.R."/>
            <person name="Llorente I."/>
            <person name="Martins Dos Santos V.A."/>
            <person name="Jensen O.N."/>
            <person name="Pelaez A.I."/>
            <person name="Sanchez J."/>
            <person name="Ferrer M."/>
        </authorList>
    </citation>
    <scope>NUCLEOTIDE SEQUENCE</scope>
</reference>
<dbReference type="NCBIfam" id="NF033517">
    <property type="entry name" value="transpos_IS66"/>
    <property type="match status" value="1"/>
</dbReference>
<feature type="compositionally biased region" description="Basic and acidic residues" evidence="2">
    <location>
        <begin position="63"/>
        <end position="81"/>
    </location>
</feature>
<dbReference type="PANTHER" id="PTHR33678">
    <property type="entry name" value="BLL1576 PROTEIN"/>
    <property type="match status" value="1"/>
</dbReference>
<evidence type="ECO:0000256" key="1">
    <source>
        <dbReference type="SAM" id="Coils"/>
    </source>
</evidence>
<comment type="caution">
    <text evidence="4">The sequence shown here is derived from an EMBL/GenBank/DDBJ whole genome shotgun (WGS) entry which is preliminary data.</text>
</comment>
<dbReference type="PANTHER" id="PTHR33678:SF2">
    <property type="match status" value="1"/>
</dbReference>
<organism evidence="4">
    <name type="scientific">mine drainage metagenome</name>
    <dbReference type="NCBI Taxonomy" id="410659"/>
    <lineage>
        <taxon>unclassified sequences</taxon>
        <taxon>metagenomes</taxon>
        <taxon>ecological metagenomes</taxon>
    </lineage>
</organism>
<gene>
    <name evidence="4" type="ORF">B1B_17240</name>
</gene>
<dbReference type="InterPro" id="IPR004291">
    <property type="entry name" value="Transposase_IS66_central"/>
</dbReference>
<evidence type="ECO:0000313" key="4">
    <source>
        <dbReference type="EMBL" id="EQD34369.1"/>
    </source>
</evidence>
<keyword evidence="1" id="KW-0175">Coiled coil</keyword>
<reference evidence="4" key="1">
    <citation type="submission" date="2013-08" db="EMBL/GenBank/DDBJ databases">
        <authorList>
            <person name="Mendez C."/>
            <person name="Richter M."/>
            <person name="Ferrer M."/>
            <person name="Sanchez J."/>
        </authorList>
    </citation>
    <scope>NUCLEOTIDE SEQUENCE</scope>
</reference>
<feature type="domain" description="Transposase IS66 central" evidence="3">
    <location>
        <begin position="184"/>
        <end position="475"/>
    </location>
</feature>
<dbReference type="Pfam" id="PF03050">
    <property type="entry name" value="DDE_Tnp_IS66"/>
    <property type="match status" value="1"/>
</dbReference>
<feature type="region of interest" description="Disordered" evidence="2">
    <location>
        <begin position="63"/>
        <end position="110"/>
    </location>
</feature>
<dbReference type="CDD" id="cd00350">
    <property type="entry name" value="rubredoxin_like"/>
    <property type="match status" value="1"/>
</dbReference>
<proteinExistence type="predicted"/>
<sequence length="543" mass="60900">MADISYENESERWRFENERLTAENADQRIQIENQRIQIVELKAQIAVLIEKVATLSKLLFGKSSEKEKSEDSGSAVEKDTDNSSENINPEKRNRGQQPGSTGHGRRDYSNLKTEEVIHDVPEDEQVCPDCNAPYADFGEERAEQIDWQVSICRVVHKRKRYKRTCKCPVRSILVAPIPPKAIPKGMFTTSFLARLLIEKYVLGRPLERIVVSLRNDGFNVAKGSLVGTLKALSALLAPLNTAICARNVQAAHLHIDETSWNVFETVDNKANNRWWLWTFVAADTVVFLIDPTRSTKVVSKHLGIDITGNSLEVGNHLLISSDFYTVYQSLNTLDSVDSLWCWAHIRRYFIRAGDAHKELQYWTTAWTKRIAALYVAHKTLSVCEAGTTDYIRATAEFSEALDAIDTARKTEATDNTLHPAALKVLATLDNEWEGLSRHKDFLELPLDNNAAERALRNPVVMRKNCYGSGSVWAAELASRIWTITATAQLAGINPLTYLVAYLDACATAGGKPPLEKILETFLPWLASETDLTIYKSQPQGPDP</sequence>
<evidence type="ECO:0000259" key="3">
    <source>
        <dbReference type="Pfam" id="PF03050"/>
    </source>
</evidence>
<dbReference type="InterPro" id="IPR052344">
    <property type="entry name" value="Transposase-related"/>
</dbReference>
<accession>T0ZZU1</accession>
<name>T0ZZU1_9ZZZZ</name>